<evidence type="ECO:0000313" key="5">
    <source>
        <dbReference type="EMBL" id="CAB4626592.1"/>
    </source>
</evidence>
<dbReference type="InterPro" id="IPR050093">
    <property type="entry name" value="ABC_SmlMolc_Importer"/>
</dbReference>
<dbReference type="SMART" id="SM00382">
    <property type="entry name" value="AAA"/>
    <property type="match status" value="1"/>
</dbReference>
<dbReference type="Pfam" id="PF00005">
    <property type="entry name" value="ABC_tran"/>
    <property type="match status" value="1"/>
</dbReference>
<name>A0A6J6IPT2_9ZZZZ</name>
<dbReference type="InterPro" id="IPR003593">
    <property type="entry name" value="AAA+_ATPase"/>
</dbReference>
<dbReference type="GO" id="GO:0016887">
    <property type="term" value="F:ATP hydrolysis activity"/>
    <property type="evidence" value="ECO:0007669"/>
    <property type="project" value="InterPro"/>
</dbReference>
<dbReference type="AlphaFoldDB" id="A0A6J6IPT2"/>
<dbReference type="PROSITE" id="PS00211">
    <property type="entry name" value="ABC_TRANSPORTER_1"/>
    <property type="match status" value="1"/>
</dbReference>
<sequence length="211" mass="21985">MSLIIQGQIQRGECAFDLQEEFSPGEVVAVVGPNGSGKSTLLSVVAGLLGLAEGSMSLNGRCLDSSKDNVYVEPEHRDIGMMFQSLHLVGQMTVVDNIALALRARGASRSEARAAAREQLVAVGASHLAERKASALSGGEAQRVALARAIANKPSVLLLDEPLSAIDAVSKEPLRGVLANVLSAYEGVTLLVTHDSEDVASLASRSIQLGS</sequence>
<gene>
    <name evidence="5" type="ORF">UFOPK2086_00071</name>
</gene>
<dbReference type="PANTHER" id="PTHR42781:SF4">
    <property type="entry name" value="SPERMIDINE_PUTRESCINE IMPORT ATP-BINDING PROTEIN POTA"/>
    <property type="match status" value="1"/>
</dbReference>
<proteinExistence type="predicted"/>
<dbReference type="SUPFAM" id="SSF52540">
    <property type="entry name" value="P-loop containing nucleoside triphosphate hydrolases"/>
    <property type="match status" value="1"/>
</dbReference>
<dbReference type="Gene3D" id="3.40.50.300">
    <property type="entry name" value="P-loop containing nucleotide triphosphate hydrolases"/>
    <property type="match status" value="1"/>
</dbReference>
<dbReference type="PROSITE" id="PS50893">
    <property type="entry name" value="ABC_TRANSPORTER_2"/>
    <property type="match status" value="1"/>
</dbReference>
<dbReference type="EMBL" id="CAEZVQ010000003">
    <property type="protein sequence ID" value="CAB4626592.1"/>
    <property type="molecule type" value="Genomic_DNA"/>
</dbReference>
<evidence type="ECO:0000259" key="4">
    <source>
        <dbReference type="PROSITE" id="PS50893"/>
    </source>
</evidence>
<evidence type="ECO:0000256" key="1">
    <source>
        <dbReference type="ARBA" id="ARBA00022448"/>
    </source>
</evidence>
<keyword evidence="3" id="KW-0067">ATP-binding</keyword>
<dbReference type="InterPro" id="IPR027417">
    <property type="entry name" value="P-loop_NTPase"/>
</dbReference>
<accession>A0A6J6IPT2</accession>
<dbReference type="GO" id="GO:0005524">
    <property type="term" value="F:ATP binding"/>
    <property type="evidence" value="ECO:0007669"/>
    <property type="project" value="UniProtKB-KW"/>
</dbReference>
<reference evidence="5" key="1">
    <citation type="submission" date="2020-05" db="EMBL/GenBank/DDBJ databases">
        <authorList>
            <person name="Chiriac C."/>
            <person name="Salcher M."/>
            <person name="Ghai R."/>
            <person name="Kavagutti S V."/>
        </authorList>
    </citation>
    <scope>NUCLEOTIDE SEQUENCE</scope>
</reference>
<dbReference type="PANTHER" id="PTHR42781">
    <property type="entry name" value="SPERMIDINE/PUTRESCINE IMPORT ATP-BINDING PROTEIN POTA"/>
    <property type="match status" value="1"/>
</dbReference>
<dbReference type="InterPro" id="IPR017871">
    <property type="entry name" value="ABC_transporter-like_CS"/>
</dbReference>
<dbReference type="InterPro" id="IPR003439">
    <property type="entry name" value="ABC_transporter-like_ATP-bd"/>
</dbReference>
<keyword evidence="1" id="KW-0813">Transport</keyword>
<evidence type="ECO:0000256" key="3">
    <source>
        <dbReference type="ARBA" id="ARBA00022840"/>
    </source>
</evidence>
<protein>
    <submittedName>
        <fullName evidence="5">Unannotated protein</fullName>
    </submittedName>
</protein>
<evidence type="ECO:0000256" key="2">
    <source>
        <dbReference type="ARBA" id="ARBA00022741"/>
    </source>
</evidence>
<feature type="domain" description="ABC transporter" evidence="4">
    <location>
        <begin position="4"/>
        <end position="211"/>
    </location>
</feature>
<organism evidence="5">
    <name type="scientific">freshwater metagenome</name>
    <dbReference type="NCBI Taxonomy" id="449393"/>
    <lineage>
        <taxon>unclassified sequences</taxon>
        <taxon>metagenomes</taxon>
        <taxon>ecological metagenomes</taxon>
    </lineage>
</organism>
<keyword evidence="2" id="KW-0547">Nucleotide-binding</keyword>